<gene>
    <name evidence="1" type="ORF">TRIP_B200208</name>
</gene>
<reference evidence="1" key="1">
    <citation type="submission" date="2018-07" db="EMBL/GenBank/DDBJ databases">
        <authorList>
            <consortium name="Genoscope - CEA"/>
            <person name="William W."/>
        </authorList>
    </citation>
    <scope>NUCLEOTIDE SEQUENCE</scope>
    <source>
        <strain evidence="1">IK1</strain>
    </source>
</reference>
<sequence>MLPISWKARASGSCLGRGAWRPGWKRPSRIQLPGNEDFFAHVSSTQTGRLTAGPGFADAKGIKHLFRGGLQVSGLANAQILRRLAEKSIPGGNGATGLTGSAARSKGEACARCLCSRRLRGGIDAGKDI</sequence>
<dbReference type="EMBL" id="UPXX01000013">
    <property type="protein sequence ID" value="VBB42068.1"/>
    <property type="molecule type" value="Genomic_DNA"/>
</dbReference>
<organism evidence="1">
    <name type="scientific">Uncultured Desulfatiglans sp</name>
    <dbReference type="NCBI Taxonomy" id="1748965"/>
    <lineage>
        <taxon>Bacteria</taxon>
        <taxon>Pseudomonadati</taxon>
        <taxon>Thermodesulfobacteriota</taxon>
        <taxon>Desulfobacteria</taxon>
        <taxon>Desulfatiglandales</taxon>
        <taxon>Desulfatiglandaceae</taxon>
        <taxon>Desulfatiglans</taxon>
        <taxon>environmental samples</taxon>
    </lineage>
</organism>
<protein>
    <submittedName>
        <fullName evidence="1">Uncharacterized protein</fullName>
    </submittedName>
</protein>
<name>A0A653A293_UNCDX</name>
<proteinExistence type="predicted"/>
<dbReference type="AlphaFoldDB" id="A0A653A293"/>
<evidence type="ECO:0000313" key="1">
    <source>
        <dbReference type="EMBL" id="VBB42068.1"/>
    </source>
</evidence>
<accession>A0A653A293</accession>